<dbReference type="PANTHER" id="PTHR33215:SF13">
    <property type="entry name" value="PROTEIN DISTAL ANTENNA"/>
    <property type="match status" value="1"/>
</dbReference>
<dbReference type="AlphaFoldDB" id="A0A382IWH9"/>
<dbReference type="GO" id="GO:0006313">
    <property type="term" value="P:DNA transposition"/>
    <property type="evidence" value="ECO:0007669"/>
    <property type="project" value="InterPro"/>
</dbReference>
<dbReference type="GO" id="GO:0004803">
    <property type="term" value="F:transposase activity"/>
    <property type="evidence" value="ECO:0007669"/>
    <property type="project" value="InterPro"/>
</dbReference>
<gene>
    <name evidence="1" type="ORF">METZ01_LOCUS256840</name>
</gene>
<protein>
    <recommendedName>
        <fullName evidence="2">Transposase</fullName>
    </recommendedName>
</protein>
<organism evidence="1">
    <name type="scientific">marine metagenome</name>
    <dbReference type="NCBI Taxonomy" id="408172"/>
    <lineage>
        <taxon>unclassified sequences</taxon>
        <taxon>metagenomes</taxon>
        <taxon>ecological metagenomes</taxon>
    </lineage>
</organism>
<dbReference type="InterPro" id="IPR051839">
    <property type="entry name" value="RD_transcriptional_regulator"/>
</dbReference>
<dbReference type="PANTHER" id="PTHR33215">
    <property type="entry name" value="PROTEIN DISTAL ANTENNA"/>
    <property type="match status" value="1"/>
</dbReference>
<reference evidence="1" key="1">
    <citation type="submission" date="2018-05" db="EMBL/GenBank/DDBJ databases">
        <authorList>
            <person name="Lanie J.A."/>
            <person name="Ng W.-L."/>
            <person name="Kazmierczak K.M."/>
            <person name="Andrzejewski T.M."/>
            <person name="Davidsen T.M."/>
            <person name="Wayne K.J."/>
            <person name="Tettelin H."/>
            <person name="Glass J.I."/>
            <person name="Rusch D."/>
            <person name="Podicherti R."/>
            <person name="Tsui H.-C.T."/>
            <person name="Winkler M.E."/>
        </authorList>
    </citation>
    <scope>NUCLEOTIDE SEQUENCE</scope>
</reference>
<dbReference type="Pfam" id="PF01527">
    <property type="entry name" value="HTH_Tnp_1"/>
    <property type="match status" value="1"/>
</dbReference>
<dbReference type="InterPro" id="IPR002514">
    <property type="entry name" value="Transposase_8"/>
</dbReference>
<dbReference type="EMBL" id="UINC01070102">
    <property type="protein sequence ID" value="SVC03986.1"/>
    <property type="molecule type" value="Genomic_DNA"/>
</dbReference>
<dbReference type="GO" id="GO:0003677">
    <property type="term" value="F:DNA binding"/>
    <property type="evidence" value="ECO:0007669"/>
    <property type="project" value="InterPro"/>
</dbReference>
<evidence type="ECO:0008006" key="2">
    <source>
        <dbReference type="Google" id="ProtNLM"/>
    </source>
</evidence>
<accession>A0A382IWH9</accession>
<sequence>MQRRRFTPEYKQEAVQLAQQSDIPISQVAKNLGINDNVLRRWIKEFTDPSKKPFTGHGSPRDEEMAGLKKELLQVKKERDFLKEAAAYFARESK</sequence>
<dbReference type="InterPro" id="IPR009057">
    <property type="entry name" value="Homeodomain-like_sf"/>
</dbReference>
<proteinExistence type="predicted"/>
<dbReference type="Gene3D" id="1.10.10.60">
    <property type="entry name" value="Homeodomain-like"/>
    <property type="match status" value="1"/>
</dbReference>
<name>A0A382IWH9_9ZZZZ</name>
<evidence type="ECO:0000313" key="1">
    <source>
        <dbReference type="EMBL" id="SVC03986.1"/>
    </source>
</evidence>
<dbReference type="SUPFAM" id="SSF46689">
    <property type="entry name" value="Homeodomain-like"/>
    <property type="match status" value="1"/>
</dbReference>